<reference evidence="1 2" key="1">
    <citation type="journal article" date="2020" name="Nature">
        <title>Six reference-quality genomes reveal evolution of bat adaptations.</title>
        <authorList>
            <person name="Jebb D."/>
            <person name="Huang Z."/>
            <person name="Pippel M."/>
            <person name="Hughes G.M."/>
            <person name="Lavrichenko K."/>
            <person name="Devanna P."/>
            <person name="Winkler S."/>
            <person name="Jermiin L.S."/>
            <person name="Skirmuntt E.C."/>
            <person name="Katzourakis A."/>
            <person name="Burkitt-Gray L."/>
            <person name="Ray D.A."/>
            <person name="Sullivan K.A.M."/>
            <person name="Roscito J.G."/>
            <person name="Kirilenko B.M."/>
            <person name="Davalos L.M."/>
            <person name="Corthals A.P."/>
            <person name="Power M.L."/>
            <person name="Jones G."/>
            <person name="Ransome R.D."/>
            <person name="Dechmann D.K.N."/>
            <person name="Locatelli A.G."/>
            <person name="Puechmaille S.J."/>
            <person name="Fedrigo O."/>
            <person name="Jarvis E.D."/>
            <person name="Hiller M."/>
            <person name="Vernes S.C."/>
            <person name="Myers E.W."/>
            <person name="Teeling E.C."/>
        </authorList>
    </citation>
    <scope>NUCLEOTIDE SEQUENCE [LARGE SCALE GENOMIC DNA]</scope>
    <source>
        <strain evidence="1">MMyoMyo1</strain>
        <tissue evidence="1">Flight muscle</tissue>
    </source>
</reference>
<sequence>MKEGSLCFSNEITLQGPTERRGKKEVVFCCLPAPLPTTPGPASLPFRPSSPAVMKPWPGKHLEKASCMQRCLGPVSKSQISLRPPHSEFLKLSYWPRLHPQSGGQIESGWHQMGAVFQVCGCPRAWEPRPQSCSVGVQKEYLRASSHIRKQQQGVLHPNYCLGCTFRGKSHVIINSYSLPGRVLHLLYAFLITAVQSRPTQKRAKLPAL</sequence>
<keyword evidence="2" id="KW-1185">Reference proteome</keyword>
<proteinExistence type="predicted"/>
<dbReference type="EMBL" id="JABWUV010000001">
    <property type="protein sequence ID" value="KAF6387401.1"/>
    <property type="molecule type" value="Genomic_DNA"/>
</dbReference>
<organism evidence="1 2">
    <name type="scientific">Myotis myotis</name>
    <name type="common">Greater mouse-eared bat</name>
    <name type="synonym">Vespertilio myotis</name>
    <dbReference type="NCBI Taxonomy" id="51298"/>
    <lineage>
        <taxon>Eukaryota</taxon>
        <taxon>Metazoa</taxon>
        <taxon>Chordata</taxon>
        <taxon>Craniata</taxon>
        <taxon>Vertebrata</taxon>
        <taxon>Euteleostomi</taxon>
        <taxon>Mammalia</taxon>
        <taxon>Eutheria</taxon>
        <taxon>Laurasiatheria</taxon>
        <taxon>Chiroptera</taxon>
        <taxon>Yangochiroptera</taxon>
        <taxon>Vespertilionidae</taxon>
        <taxon>Myotis</taxon>
    </lineage>
</organism>
<evidence type="ECO:0000313" key="1">
    <source>
        <dbReference type="EMBL" id="KAF6387401.1"/>
    </source>
</evidence>
<accession>A0A7J8AMA1</accession>
<gene>
    <name evidence="1" type="ORF">mMyoMyo1_007903</name>
</gene>
<comment type="caution">
    <text evidence="1">The sequence shown here is derived from an EMBL/GenBank/DDBJ whole genome shotgun (WGS) entry which is preliminary data.</text>
</comment>
<protein>
    <submittedName>
        <fullName evidence="1">Uncharacterized protein</fullName>
    </submittedName>
</protein>
<dbReference type="Proteomes" id="UP000527355">
    <property type="component" value="Unassembled WGS sequence"/>
</dbReference>
<evidence type="ECO:0000313" key="2">
    <source>
        <dbReference type="Proteomes" id="UP000527355"/>
    </source>
</evidence>
<dbReference type="AlphaFoldDB" id="A0A7J8AMA1"/>
<name>A0A7J8AMA1_MYOMY</name>